<dbReference type="EMBL" id="JAZGLY010000008">
    <property type="protein sequence ID" value="MEE6188124.1"/>
    <property type="molecule type" value="Genomic_DNA"/>
</dbReference>
<gene>
    <name evidence="14" type="primary">folK</name>
    <name evidence="14" type="ORF">V2H41_12660</name>
</gene>
<name>A0ABU7RJD3_9BACT</name>
<accession>A0ABU7RJD3</accession>
<reference evidence="14 15" key="1">
    <citation type="submission" date="2024-01" db="EMBL/GenBank/DDBJ databases">
        <title>Niabella digestum sp. nov., isolated from waste digestion system.</title>
        <authorList>
            <person name="Zhang L."/>
        </authorList>
    </citation>
    <scope>NUCLEOTIDE SEQUENCE [LARGE SCALE GENOMIC DNA]</scope>
    <source>
        <strain evidence="14 15">A18</strain>
    </source>
</reference>
<dbReference type="NCBIfam" id="TIGR01498">
    <property type="entry name" value="folK"/>
    <property type="match status" value="1"/>
</dbReference>
<evidence type="ECO:0000256" key="6">
    <source>
        <dbReference type="ARBA" id="ARBA00022741"/>
    </source>
</evidence>
<organism evidence="14 15">
    <name type="scientific">Niabella digestorum</name>
    <dbReference type="NCBI Taxonomy" id="3117701"/>
    <lineage>
        <taxon>Bacteria</taxon>
        <taxon>Pseudomonadati</taxon>
        <taxon>Bacteroidota</taxon>
        <taxon>Chitinophagia</taxon>
        <taxon>Chitinophagales</taxon>
        <taxon>Chitinophagaceae</taxon>
        <taxon>Niabella</taxon>
    </lineage>
</organism>
<dbReference type="Gene3D" id="3.30.70.560">
    <property type="entry name" value="7,8-Dihydro-6-hydroxymethylpterin-pyrophosphokinase HPPK"/>
    <property type="match status" value="1"/>
</dbReference>
<evidence type="ECO:0000256" key="12">
    <source>
        <dbReference type="ARBA" id="ARBA00033413"/>
    </source>
</evidence>
<evidence type="ECO:0000259" key="13">
    <source>
        <dbReference type="PROSITE" id="PS00794"/>
    </source>
</evidence>
<dbReference type="Proteomes" id="UP001357452">
    <property type="component" value="Unassembled WGS sequence"/>
</dbReference>
<comment type="similarity">
    <text evidence="2">Belongs to the HPPK family.</text>
</comment>
<dbReference type="GO" id="GO:0003848">
    <property type="term" value="F:2-amino-4-hydroxy-6-hydroxymethyldihydropteridine diphosphokinase activity"/>
    <property type="evidence" value="ECO:0007669"/>
    <property type="project" value="UniProtKB-EC"/>
</dbReference>
<keyword evidence="9" id="KW-0289">Folate biosynthesis</keyword>
<dbReference type="PANTHER" id="PTHR43071:SF1">
    <property type="entry name" value="2-AMINO-4-HYDROXY-6-HYDROXYMETHYLDIHYDROPTERIDINE PYROPHOSPHOKINASE"/>
    <property type="match status" value="1"/>
</dbReference>
<evidence type="ECO:0000313" key="14">
    <source>
        <dbReference type="EMBL" id="MEE6188124.1"/>
    </source>
</evidence>
<dbReference type="InterPro" id="IPR035907">
    <property type="entry name" value="Hppk_sf"/>
</dbReference>
<evidence type="ECO:0000256" key="10">
    <source>
        <dbReference type="ARBA" id="ARBA00029409"/>
    </source>
</evidence>
<dbReference type="CDD" id="cd00483">
    <property type="entry name" value="HPPK"/>
    <property type="match status" value="1"/>
</dbReference>
<evidence type="ECO:0000256" key="9">
    <source>
        <dbReference type="ARBA" id="ARBA00022909"/>
    </source>
</evidence>
<evidence type="ECO:0000313" key="15">
    <source>
        <dbReference type="Proteomes" id="UP001357452"/>
    </source>
</evidence>
<dbReference type="PANTHER" id="PTHR43071">
    <property type="entry name" value="2-AMINO-4-HYDROXY-6-HYDROXYMETHYLDIHYDROPTERIDINE PYROPHOSPHOKINASE"/>
    <property type="match status" value="1"/>
</dbReference>
<evidence type="ECO:0000256" key="8">
    <source>
        <dbReference type="ARBA" id="ARBA00022840"/>
    </source>
</evidence>
<evidence type="ECO:0000256" key="2">
    <source>
        <dbReference type="ARBA" id="ARBA00005810"/>
    </source>
</evidence>
<dbReference type="RefSeq" id="WP_330975526.1">
    <property type="nucleotide sequence ID" value="NZ_JAZGLY010000008.1"/>
</dbReference>
<evidence type="ECO:0000256" key="7">
    <source>
        <dbReference type="ARBA" id="ARBA00022777"/>
    </source>
</evidence>
<evidence type="ECO:0000256" key="5">
    <source>
        <dbReference type="ARBA" id="ARBA00022679"/>
    </source>
</evidence>
<evidence type="ECO:0000256" key="1">
    <source>
        <dbReference type="ARBA" id="ARBA00005051"/>
    </source>
</evidence>
<feature type="domain" description="7,8-dihydro-6-hydroxymethylpterin-pyrophosphokinase" evidence="13">
    <location>
        <begin position="91"/>
        <end position="102"/>
    </location>
</feature>
<dbReference type="Pfam" id="PF01288">
    <property type="entry name" value="HPPK"/>
    <property type="match status" value="1"/>
</dbReference>
<keyword evidence="5 14" id="KW-0808">Transferase</keyword>
<keyword evidence="8" id="KW-0067">ATP-binding</keyword>
<comment type="caution">
    <text evidence="14">The sequence shown here is derived from an EMBL/GenBank/DDBJ whole genome shotgun (WGS) entry which is preliminary data.</text>
</comment>
<dbReference type="PROSITE" id="PS00794">
    <property type="entry name" value="HPPK"/>
    <property type="match status" value="1"/>
</dbReference>
<evidence type="ECO:0000256" key="11">
    <source>
        <dbReference type="ARBA" id="ARBA00029766"/>
    </source>
</evidence>
<keyword evidence="7" id="KW-0418">Kinase</keyword>
<evidence type="ECO:0000256" key="3">
    <source>
        <dbReference type="ARBA" id="ARBA00013253"/>
    </source>
</evidence>
<keyword evidence="6" id="KW-0547">Nucleotide-binding</keyword>
<dbReference type="InterPro" id="IPR000550">
    <property type="entry name" value="Hppk"/>
</dbReference>
<comment type="function">
    <text evidence="10">Catalyzes the transfer of pyrophosphate from adenosine triphosphate (ATP) to 6-hydroxymethyl-7,8-dihydropterin, an enzymatic step in folate biosynthesis pathway.</text>
</comment>
<keyword evidence="15" id="KW-1185">Reference proteome</keyword>
<dbReference type="EC" id="2.7.6.3" evidence="3"/>
<comment type="pathway">
    <text evidence="1">Cofactor biosynthesis; tetrahydrofolate biosynthesis; 2-amino-4-hydroxy-6-hydroxymethyl-7,8-dihydropteridine diphosphate from 7,8-dihydroneopterin triphosphate: step 4/4.</text>
</comment>
<evidence type="ECO:0000256" key="4">
    <source>
        <dbReference type="ARBA" id="ARBA00016218"/>
    </source>
</evidence>
<dbReference type="SUPFAM" id="SSF55083">
    <property type="entry name" value="6-hydroxymethyl-7,8-dihydropterin pyrophosphokinase, HPPK"/>
    <property type="match status" value="1"/>
</dbReference>
<proteinExistence type="inferred from homology"/>
<protein>
    <recommendedName>
        <fullName evidence="4">2-amino-4-hydroxy-6-hydroxymethyldihydropteridine pyrophosphokinase</fullName>
        <ecNumber evidence="3">2.7.6.3</ecNumber>
    </recommendedName>
    <alternativeName>
        <fullName evidence="11">6-hydroxymethyl-7,8-dihydropterin pyrophosphokinase</fullName>
    </alternativeName>
    <alternativeName>
        <fullName evidence="12">7,8-dihydro-6-hydroxymethylpterin-pyrophosphokinase</fullName>
    </alternativeName>
</protein>
<sequence>MENKVNVVYLIIGTNLGNKAANLATAKEKIKQKIGSIEQSSSVYETEPWGLSEQPRFYNQVLRIHTPLNAIDTLARIHEIEEEMGRVRQEKYGARIIDIDILFFNEEVIHSPTLIVPHPRISERNFVLVPLEEIAGSFMHPVLNRSVTTLLQQCTDVLTVKKTDIPITQ</sequence>